<name>A0A4Y7RSH9_9FIRM</name>
<dbReference type="RefSeq" id="WP_134213179.1">
    <property type="nucleotide sequence ID" value="NZ_QFFZ01000010.1"/>
</dbReference>
<accession>A0A4Y7RSH9</accession>
<reference evidence="1 2" key="1">
    <citation type="journal article" date="2018" name="Environ. Microbiol.">
        <title>Novel energy conservation strategies and behaviour of Pelotomaculum schinkii driving syntrophic propionate catabolism.</title>
        <authorList>
            <person name="Hidalgo-Ahumada C.A.P."/>
            <person name="Nobu M.K."/>
            <person name="Narihiro T."/>
            <person name="Tamaki H."/>
            <person name="Liu W.T."/>
            <person name="Kamagata Y."/>
            <person name="Stams A.J.M."/>
            <person name="Imachi H."/>
            <person name="Sousa D.Z."/>
        </authorList>
    </citation>
    <scope>NUCLEOTIDE SEQUENCE [LARGE SCALE GENOMIC DNA]</scope>
    <source>
        <strain evidence="1 2">MGP</strain>
    </source>
</reference>
<dbReference type="AlphaFoldDB" id="A0A4Y7RSH9"/>
<dbReference type="OrthoDB" id="9786534at2"/>
<dbReference type="InterPro" id="IPR046674">
    <property type="entry name" value="DUF6544"/>
</dbReference>
<protein>
    <submittedName>
        <fullName evidence="1">Uncharacterized protein</fullName>
    </submittedName>
</protein>
<evidence type="ECO:0000313" key="2">
    <source>
        <dbReference type="Proteomes" id="UP000297597"/>
    </source>
</evidence>
<comment type="caution">
    <text evidence="1">The sequence shown here is derived from an EMBL/GenBank/DDBJ whole genome shotgun (WGS) entry which is preliminary data.</text>
</comment>
<dbReference type="EMBL" id="QFFZ01000010">
    <property type="protein sequence ID" value="TEB11945.1"/>
    <property type="molecule type" value="Genomic_DNA"/>
</dbReference>
<proteinExistence type="predicted"/>
<keyword evidence="2" id="KW-1185">Reference proteome</keyword>
<gene>
    <name evidence="1" type="ORF">Pmgp_01312</name>
</gene>
<organism evidence="1 2">
    <name type="scientific">Pelotomaculum propionicicum</name>
    <dbReference type="NCBI Taxonomy" id="258475"/>
    <lineage>
        <taxon>Bacteria</taxon>
        <taxon>Bacillati</taxon>
        <taxon>Bacillota</taxon>
        <taxon>Clostridia</taxon>
        <taxon>Eubacteriales</taxon>
        <taxon>Desulfotomaculaceae</taxon>
        <taxon>Pelotomaculum</taxon>
    </lineage>
</organism>
<dbReference type="Pfam" id="PF20181">
    <property type="entry name" value="DUF6544"/>
    <property type="match status" value="1"/>
</dbReference>
<dbReference type="Proteomes" id="UP000297597">
    <property type="component" value="Unassembled WGS sequence"/>
</dbReference>
<sequence>MSRVAVIIVGILAVLIILFFVVSAAASSLFNRQVKKEVKELFENNPEHKKEIVTKADLAGLPQCVQKWLERSQVIGKERANTVRLKQRGLMRLKEDQPWMPVEAEQYFTVDEPGFIWKARVRMNPLIYFAGKDKYDQGKGEMNIKVLSLIPVVNARGNEMDQGALLRYLAEMAWFPSAALNSYLKWEEIDANSARVTMSYQGVTDSGIYTFDDNGDIVSFFARRYREENGRYILTDWGGVTKGYNEFNGVRISSQTDVIWKLETGDFTWFQCEITDIEYNKPLLY</sequence>
<evidence type="ECO:0000313" key="1">
    <source>
        <dbReference type="EMBL" id="TEB11945.1"/>
    </source>
</evidence>